<proteinExistence type="predicted"/>
<dbReference type="AlphaFoldDB" id="A0AA38I4H8"/>
<comment type="caution">
    <text evidence="1">The sequence shown here is derived from an EMBL/GenBank/DDBJ whole genome shotgun (WGS) entry which is preliminary data.</text>
</comment>
<keyword evidence="2" id="KW-1185">Reference proteome</keyword>
<reference evidence="1" key="1">
    <citation type="journal article" date="2023" name="G3 (Bethesda)">
        <title>Whole genome assemblies of Zophobas morio and Tenebrio molitor.</title>
        <authorList>
            <person name="Kaur S."/>
            <person name="Stinson S.A."/>
            <person name="diCenzo G.C."/>
        </authorList>
    </citation>
    <scope>NUCLEOTIDE SEQUENCE</scope>
    <source>
        <strain evidence="1">QUZm001</strain>
    </source>
</reference>
<accession>A0AA38I4H8</accession>
<dbReference type="EMBL" id="JALNTZ010000007">
    <property type="protein sequence ID" value="KAJ3646574.1"/>
    <property type="molecule type" value="Genomic_DNA"/>
</dbReference>
<evidence type="ECO:0000313" key="1">
    <source>
        <dbReference type="EMBL" id="KAJ3646574.1"/>
    </source>
</evidence>
<evidence type="ECO:0000313" key="2">
    <source>
        <dbReference type="Proteomes" id="UP001168821"/>
    </source>
</evidence>
<sequence length="76" mass="9108">MFSAELPSEMKQLLTDVTPNFDENLKRAFRNEAVRLQRKQNTNRYVHQLDDVLLSVDDTKMYIFIFHALEQLYDRS</sequence>
<dbReference type="Proteomes" id="UP001168821">
    <property type="component" value="Unassembled WGS sequence"/>
</dbReference>
<gene>
    <name evidence="1" type="ORF">Zmor_024158</name>
</gene>
<organism evidence="1 2">
    <name type="scientific">Zophobas morio</name>
    <dbReference type="NCBI Taxonomy" id="2755281"/>
    <lineage>
        <taxon>Eukaryota</taxon>
        <taxon>Metazoa</taxon>
        <taxon>Ecdysozoa</taxon>
        <taxon>Arthropoda</taxon>
        <taxon>Hexapoda</taxon>
        <taxon>Insecta</taxon>
        <taxon>Pterygota</taxon>
        <taxon>Neoptera</taxon>
        <taxon>Endopterygota</taxon>
        <taxon>Coleoptera</taxon>
        <taxon>Polyphaga</taxon>
        <taxon>Cucujiformia</taxon>
        <taxon>Tenebrionidae</taxon>
        <taxon>Zophobas</taxon>
    </lineage>
</organism>
<protein>
    <submittedName>
        <fullName evidence="1">Uncharacterized protein</fullName>
    </submittedName>
</protein>
<name>A0AA38I4H8_9CUCU</name>